<name>A0ABW4GPL4_9ACTN</name>
<dbReference type="EMBL" id="JBHUCM010000045">
    <property type="protein sequence ID" value="MFD1544791.1"/>
    <property type="molecule type" value="Genomic_DNA"/>
</dbReference>
<evidence type="ECO:0000256" key="4">
    <source>
        <dbReference type="ARBA" id="ARBA00023163"/>
    </source>
</evidence>
<keyword evidence="2" id="KW-0805">Transcription regulation</keyword>
<evidence type="ECO:0000256" key="3">
    <source>
        <dbReference type="ARBA" id="ARBA00023125"/>
    </source>
</evidence>
<comment type="similarity">
    <text evidence="1">Belongs to the LysR transcriptional regulatory family.</text>
</comment>
<evidence type="ECO:0000256" key="1">
    <source>
        <dbReference type="ARBA" id="ARBA00009437"/>
    </source>
</evidence>
<accession>A0ABW4GPL4</accession>
<dbReference type="RefSeq" id="WP_219528788.1">
    <property type="nucleotide sequence ID" value="NZ_JAHKRM010000005.1"/>
</dbReference>
<organism evidence="6 7">
    <name type="scientific">Nonomuraea guangzhouensis</name>
    <dbReference type="NCBI Taxonomy" id="1291555"/>
    <lineage>
        <taxon>Bacteria</taxon>
        <taxon>Bacillati</taxon>
        <taxon>Actinomycetota</taxon>
        <taxon>Actinomycetes</taxon>
        <taxon>Streptosporangiales</taxon>
        <taxon>Streptosporangiaceae</taxon>
        <taxon>Nonomuraea</taxon>
    </lineage>
</organism>
<dbReference type="InterPro" id="IPR000847">
    <property type="entry name" value="LysR_HTH_N"/>
</dbReference>
<comment type="caution">
    <text evidence="6">The sequence shown here is derived from an EMBL/GenBank/DDBJ whole genome shotgun (WGS) entry which is preliminary data.</text>
</comment>
<reference evidence="7" key="1">
    <citation type="journal article" date="2019" name="Int. J. Syst. Evol. Microbiol.">
        <title>The Global Catalogue of Microorganisms (GCM) 10K type strain sequencing project: providing services to taxonomists for standard genome sequencing and annotation.</title>
        <authorList>
            <consortium name="The Broad Institute Genomics Platform"/>
            <consortium name="The Broad Institute Genome Sequencing Center for Infectious Disease"/>
            <person name="Wu L."/>
            <person name="Ma J."/>
        </authorList>
    </citation>
    <scope>NUCLEOTIDE SEQUENCE [LARGE SCALE GENOMIC DNA]</scope>
    <source>
        <strain evidence="7">CGMCC 1.15399</strain>
    </source>
</reference>
<evidence type="ECO:0000256" key="2">
    <source>
        <dbReference type="ARBA" id="ARBA00023015"/>
    </source>
</evidence>
<dbReference type="Pfam" id="PF03466">
    <property type="entry name" value="LysR_substrate"/>
    <property type="match status" value="1"/>
</dbReference>
<dbReference type="Proteomes" id="UP001597097">
    <property type="component" value="Unassembled WGS sequence"/>
</dbReference>
<keyword evidence="7" id="KW-1185">Reference proteome</keyword>
<keyword evidence="4" id="KW-0804">Transcription</keyword>
<dbReference type="PANTHER" id="PTHR30346">
    <property type="entry name" value="TRANSCRIPTIONAL DUAL REGULATOR HCAR-RELATED"/>
    <property type="match status" value="1"/>
</dbReference>
<evidence type="ECO:0000259" key="5">
    <source>
        <dbReference type="PROSITE" id="PS50931"/>
    </source>
</evidence>
<dbReference type="Pfam" id="PF00126">
    <property type="entry name" value="HTH_1"/>
    <property type="match status" value="1"/>
</dbReference>
<sequence length="296" mass="33319">MELRDIEIFLALAEELHFGKTAERLHVTPARVSQAIKKQERGVGGKLFERTSRNVQLTALGERLYQDLRVVYQGLHDSMERARLAAQGKTDVLRVGMLPSNAHDLLPFWQEFRSRHPAWGLRIRHNPFIQPFEPLRNGEIDVLVSWLPVEEPDLTVGPVVFTEHRVMLVPVGHALADRESVSLEALGDHGVMRPSIVQPDYWEDAFTPFQTPSGRLIERSLAVSQLDDVFTLVGADGAVHNLAAHAARYHARPDIVYLPIHDAPLLRWGLVWRGDAETELVRALAQVIRDLGTACL</sequence>
<gene>
    <name evidence="6" type="ORF">ACFSJ0_47655</name>
</gene>
<protein>
    <submittedName>
        <fullName evidence="6">LysR family transcriptional regulator</fullName>
    </submittedName>
</protein>
<evidence type="ECO:0000313" key="6">
    <source>
        <dbReference type="EMBL" id="MFD1544791.1"/>
    </source>
</evidence>
<dbReference type="PANTHER" id="PTHR30346:SF0">
    <property type="entry name" value="HCA OPERON TRANSCRIPTIONAL ACTIVATOR HCAR"/>
    <property type="match status" value="1"/>
</dbReference>
<dbReference type="InterPro" id="IPR005119">
    <property type="entry name" value="LysR_subst-bd"/>
</dbReference>
<keyword evidence="3" id="KW-0238">DNA-binding</keyword>
<proteinExistence type="inferred from homology"/>
<evidence type="ECO:0000313" key="7">
    <source>
        <dbReference type="Proteomes" id="UP001597097"/>
    </source>
</evidence>
<dbReference type="PROSITE" id="PS50931">
    <property type="entry name" value="HTH_LYSR"/>
    <property type="match status" value="1"/>
</dbReference>
<feature type="domain" description="HTH lysR-type" evidence="5">
    <location>
        <begin position="1"/>
        <end position="58"/>
    </location>
</feature>